<dbReference type="OrthoDB" id="8115598at2759"/>
<proteinExistence type="predicted"/>
<comment type="caution">
    <text evidence="1">The sequence shown here is derived from an EMBL/GenBank/DDBJ whole genome shotgun (WGS) entry which is preliminary data.</text>
</comment>
<dbReference type="AlphaFoldDB" id="A0A4C1TC51"/>
<evidence type="ECO:0000313" key="2">
    <source>
        <dbReference type="Proteomes" id="UP000299102"/>
    </source>
</evidence>
<accession>A0A4C1TC51</accession>
<reference evidence="1 2" key="1">
    <citation type="journal article" date="2019" name="Commun. Biol.">
        <title>The bagworm genome reveals a unique fibroin gene that provides high tensile strength.</title>
        <authorList>
            <person name="Kono N."/>
            <person name="Nakamura H."/>
            <person name="Ohtoshi R."/>
            <person name="Tomita M."/>
            <person name="Numata K."/>
            <person name="Arakawa K."/>
        </authorList>
    </citation>
    <scope>NUCLEOTIDE SEQUENCE [LARGE SCALE GENOMIC DNA]</scope>
</reference>
<gene>
    <name evidence="1" type="ORF">EVAR_77803_1</name>
</gene>
<dbReference type="Proteomes" id="UP000299102">
    <property type="component" value="Unassembled WGS sequence"/>
</dbReference>
<sequence length="175" mass="19417">MAESLFDIFGDILKQTNIVRQPISNVENIGVSKKSSGPLKPQSVMKPIKETKKSFLNNAGTRLPVFEAATPRRSALASRPLNVPTTPATSATLFMPDDLAFTKPLYRYDNLHSDVLDHLPLWEPTPWSDSPKHQVAPTGVTHSMEFDDSCPDEFFSDDLSDISINAEDLSLPDLY</sequence>
<protein>
    <submittedName>
        <fullName evidence="1">Uncharacterized protein</fullName>
    </submittedName>
</protein>
<keyword evidence="2" id="KW-1185">Reference proteome</keyword>
<organism evidence="1 2">
    <name type="scientific">Eumeta variegata</name>
    <name type="common">Bagworm moth</name>
    <name type="synonym">Eumeta japonica</name>
    <dbReference type="NCBI Taxonomy" id="151549"/>
    <lineage>
        <taxon>Eukaryota</taxon>
        <taxon>Metazoa</taxon>
        <taxon>Ecdysozoa</taxon>
        <taxon>Arthropoda</taxon>
        <taxon>Hexapoda</taxon>
        <taxon>Insecta</taxon>
        <taxon>Pterygota</taxon>
        <taxon>Neoptera</taxon>
        <taxon>Endopterygota</taxon>
        <taxon>Lepidoptera</taxon>
        <taxon>Glossata</taxon>
        <taxon>Ditrysia</taxon>
        <taxon>Tineoidea</taxon>
        <taxon>Psychidae</taxon>
        <taxon>Oiketicinae</taxon>
        <taxon>Eumeta</taxon>
    </lineage>
</organism>
<dbReference type="EMBL" id="BGZK01000047">
    <property type="protein sequence ID" value="GBP11685.1"/>
    <property type="molecule type" value="Genomic_DNA"/>
</dbReference>
<evidence type="ECO:0000313" key="1">
    <source>
        <dbReference type="EMBL" id="GBP11685.1"/>
    </source>
</evidence>
<name>A0A4C1TC51_EUMVA</name>